<accession>A0A1R3G364</accession>
<organism evidence="2 3">
    <name type="scientific">Corchorus capsularis</name>
    <name type="common">Jute</name>
    <dbReference type="NCBI Taxonomy" id="210143"/>
    <lineage>
        <taxon>Eukaryota</taxon>
        <taxon>Viridiplantae</taxon>
        <taxon>Streptophyta</taxon>
        <taxon>Embryophyta</taxon>
        <taxon>Tracheophyta</taxon>
        <taxon>Spermatophyta</taxon>
        <taxon>Magnoliopsida</taxon>
        <taxon>eudicotyledons</taxon>
        <taxon>Gunneridae</taxon>
        <taxon>Pentapetalae</taxon>
        <taxon>rosids</taxon>
        <taxon>malvids</taxon>
        <taxon>Malvales</taxon>
        <taxon>Malvaceae</taxon>
        <taxon>Grewioideae</taxon>
        <taxon>Apeibeae</taxon>
        <taxon>Corchorus</taxon>
    </lineage>
</organism>
<dbReference type="Gramene" id="OMO52505">
    <property type="protein sequence ID" value="OMO52505"/>
    <property type="gene ID" value="CCACVL1_29204"/>
</dbReference>
<sequence>MGYDPILFGPEVRGHHGNQLAA</sequence>
<name>A0A1R3G364_COCAP</name>
<evidence type="ECO:0000313" key="2">
    <source>
        <dbReference type="EMBL" id="OMO52505.1"/>
    </source>
</evidence>
<dbReference type="Proteomes" id="UP000188268">
    <property type="component" value="Unassembled WGS sequence"/>
</dbReference>
<protein>
    <submittedName>
        <fullName evidence="2">Uncharacterized protein</fullName>
    </submittedName>
</protein>
<proteinExistence type="predicted"/>
<comment type="caution">
    <text evidence="2">The sequence shown here is derived from an EMBL/GenBank/DDBJ whole genome shotgun (WGS) entry which is preliminary data.</text>
</comment>
<evidence type="ECO:0000313" key="3">
    <source>
        <dbReference type="Proteomes" id="UP000188268"/>
    </source>
</evidence>
<gene>
    <name evidence="2" type="ORF">CCACVL1_29204</name>
</gene>
<dbReference type="AlphaFoldDB" id="A0A1R3G364"/>
<keyword evidence="3" id="KW-1185">Reference proteome</keyword>
<evidence type="ECO:0000256" key="1">
    <source>
        <dbReference type="SAM" id="MobiDB-lite"/>
    </source>
</evidence>
<dbReference type="EMBL" id="AWWV01015497">
    <property type="protein sequence ID" value="OMO52505.1"/>
    <property type="molecule type" value="Genomic_DNA"/>
</dbReference>
<reference evidence="2 3" key="1">
    <citation type="submission" date="2013-09" db="EMBL/GenBank/DDBJ databases">
        <title>Corchorus capsularis genome sequencing.</title>
        <authorList>
            <person name="Alam M."/>
            <person name="Haque M.S."/>
            <person name="Islam M.S."/>
            <person name="Emdad E.M."/>
            <person name="Islam M.M."/>
            <person name="Ahmed B."/>
            <person name="Halim A."/>
            <person name="Hossen Q.M.M."/>
            <person name="Hossain M.Z."/>
            <person name="Ahmed R."/>
            <person name="Khan M.M."/>
            <person name="Islam R."/>
            <person name="Rashid M.M."/>
            <person name="Khan S.A."/>
            <person name="Rahman M.S."/>
            <person name="Alam M."/>
        </authorList>
    </citation>
    <scope>NUCLEOTIDE SEQUENCE [LARGE SCALE GENOMIC DNA]</scope>
    <source>
        <strain evidence="3">cv. CVL-1</strain>
        <tissue evidence="2">Whole seedling</tissue>
    </source>
</reference>
<feature type="region of interest" description="Disordered" evidence="1">
    <location>
        <begin position="1"/>
        <end position="22"/>
    </location>
</feature>